<dbReference type="PROSITE" id="PS51257">
    <property type="entry name" value="PROKAR_LIPOPROTEIN"/>
    <property type="match status" value="1"/>
</dbReference>
<evidence type="ECO:0000256" key="7">
    <source>
        <dbReference type="ARBA" id="ARBA00023049"/>
    </source>
</evidence>
<protein>
    <submittedName>
        <fullName evidence="12">M16 family metallopeptidase</fullName>
    </submittedName>
</protein>
<dbReference type="InterPro" id="IPR011765">
    <property type="entry name" value="Pept_M16_N"/>
</dbReference>
<organism evidence="12 13">
    <name type="scientific">Novosphingobium aquiterrae</name>
    <dbReference type="NCBI Taxonomy" id="624388"/>
    <lineage>
        <taxon>Bacteria</taxon>
        <taxon>Pseudomonadati</taxon>
        <taxon>Pseudomonadota</taxon>
        <taxon>Alphaproteobacteria</taxon>
        <taxon>Sphingomonadales</taxon>
        <taxon>Sphingomonadaceae</taxon>
        <taxon>Novosphingobium</taxon>
    </lineage>
</organism>
<feature type="domain" description="Peptidase M16 N-terminal" evidence="10">
    <location>
        <begin position="62"/>
        <end position="189"/>
    </location>
</feature>
<dbReference type="RefSeq" id="WP_379479616.1">
    <property type="nucleotide sequence ID" value="NZ_JBHLTL010000001.1"/>
</dbReference>
<dbReference type="InterPro" id="IPR050626">
    <property type="entry name" value="Peptidase_M16"/>
</dbReference>
<dbReference type="InterPro" id="IPR001431">
    <property type="entry name" value="Pept_M16_Zn_BS"/>
</dbReference>
<evidence type="ECO:0000256" key="9">
    <source>
        <dbReference type="SAM" id="SignalP"/>
    </source>
</evidence>
<evidence type="ECO:0000256" key="1">
    <source>
        <dbReference type="ARBA" id="ARBA00001947"/>
    </source>
</evidence>
<evidence type="ECO:0000256" key="5">
    <source>
        <dbReference type="ARBA" id="ARBA00022801"/>
    </source>
</evidence>
<keyword evidence="4" id="KW-0479">Metal-binding</keyword>
<sequence>MLPRKALFVLSISALALAACAPRAGGLASAGSRPKPIWAFQASDVPVDEGYRFGRLDNGMRYVVRANATPKATAMVRMQVDAGSLDESDDERGFAHFVEHMAFNGSTRVPEGEMVKLLERDGLSFGADTNAQTNYERTTYMLNLPRTDPALLDTALMLMRETASELTIAPEAVTRERGVILSEMRDRNSFSLRNYIDQTQFVTPSARYVARLPIGTSETLNAATAEGLRAFYRREYVPAQTTLTVIGDFDPDAVEAAIRSRFADWQPAKADPQPSAGPVEPKLAARAGIHIDPALSERITALRLGPWLDEPDSVAQRRENLLRQIGYGVVNRRMLRLTREANAPFRSAALGTSDLFKAGRSTALAVDTVDGKWRRGLIAAAQEYRRALKYGFSAAEVAEQVAAIRAANVNAAAAQDTRSNGQLTGAVMALLSDDIVPDTPRRSLERLEAFIPQITPEAVLAAMKRELVPLDAPLLRFQGRTPPLGGAQGLRQAWDEAMRGAIAAPAVTTAAPFAYTDFGPAGQVVADTTEPVLGIRELRFANGVRLNLKPTALQKDLTWIQVSIDGGNFLATRDNPLATKMAGVLPLGGLGKHSKDDLDSLLAGRTASTSFAATDETFTQVVTTNRADLLLQMQLLAAQVTDPGYRKEGEVQFRQSINNMFASLRATPGAALAADGGAILSDNDPRFSLGKVEDWRTLTFDKLKMAITDRLQHGAIEIGLVGDFDPADAIAAVGKTFGALPVREAEFRPYAEQRVRSFTADRSPRLLHHTGPKDQALVTLTWPTRDGEDPVAMLQLELLERVVQIELTDSLREKLGKAYSPSASSTASRTWHGFGIFGVSASVDVGEVAATRAAIAETLTELRDRPLGADVLLRARAPMLENFDNLLKSNAGWLSYVDRAQTEADRIDRYTKAKARISAITATDLQTLARRYLSGNAGVEITVLPEPDARAPTPQPTVSR</sequence>
<evidence type="ECO:0000256" key="3">
    <source>
        <dbReference type="ARBA" id="ARBA00022670"/>
    </source>
</evidence>
<reference evidence="12 13" key="1">
    <citation type="submission" date="2024-09" db="EMBL/GenBank/DDBJ databases">
        <authorList>
            <person name="Sun Q."/>
            <person name="Mori K."/>
        </authorList>
    </citation>
    <scope>NUCLEOTIDE SEQUENCE [LARGE SCALE GENOMIC DNA]</scope>
    <source>
        <strain evidence="12 13">NCAIM B.02537</strain>
    </source>
</reference>
<evidence type="ECO:0000256" key="6">
    <source>
        <dbReference type="ARBA" id="ARBA00022833"/>
    </source>
</evidence>
<name>A0ABV6PE60_9SPHN</name>
<evidence type="ECO:0000259" key="10">
    <source>
        <dbReference type="Pfam" id="PF00675"/>
    </source>
</evidence>
<dbReference type="PROSITE" id="PS00143">
    <property type="entry name" value="INSULINASE"/>
    <property type="match status" value="1"/>
</dbReference>
<dbReference type="Pfam" id="PF00675">
    <property type="entry name" value="Peptidase_M16"/>
    <property type="match status" value="1"/>
</dbReference>
<dbReference type="InterPro" id="IPR011249">
    <property type="entry name" value="Metalloenz_LuxS/M16"/>
</dbReference>
<keyword evidence="3" id="KW-0645">Protease</keyword>
<keyword evidence="5" id="KW-0378">Hydrolase</keyword>
<dbReference type="Proteomes" id="UP001589943">
    <property type="component" value="Unassembled WGS sequence"/>
</dbReference>
<evidence type="ECO:0000313" key="12">
    <source>
        <dbReference type="EMBL" id="MFC0588106.1"/>
    </source>
</evidence>
<gene>
    <name evidence="12" type="ORF">ACFFF7_01630</name>
</gene>
<keyword evidence="13" id="KW-1185">Reference proteome</keyword>
<dbReference type="Pfam" id="PF05193">
    <property type="entry name" value="Peptidase_M16_C"/>
    <property type="match status" value="2"/>
</dbReference>
<evidence type="ECO:0000313" key="13">
    <source>
        <dbReference type="Proteomes" id="UP001589943"/>
    </source>
</evidence>
<keyword evidence="9" id="KW-0732">Signal</keyword>
<dbReference type="Gene3D" id="3.30.830.10">
    <property type="entry name" value="Metalloenzyme, LuxS/M16 peptidase-like"/>
    <property type="match status" value="4"/>
</dbReference>
<proteinExistence type="inferred from homology"/>
<dbReference type="PANTHER" id="PTHR43690:SF17">
    <property type="entry name" value="PROTEIN YHJJ"/>
    <property type="match status" value="1"/>
</dbReference>
<dbReference type="EMBL" id="JBHLTL010000001">
    <property type="protein sequence ID" value="MFC0588106.1"/>
    <property type="molecule type" value="Genomic_DNA"/>
</dbReference>
<dbReference type="PANTHER" id="PTHR43690">
    <property type="entry name" value="NARDILYSIN"/>
    <property type="match status" value="1"/>
</dbReference>
<keyword evidence="7" id="KW-0482">Metalloprotease</keyword>
<feature type="chain" id="PRO_5045572808" evidence="9">
    <location>
        <begin position="19"/>
        <end position="960"/>
    </location>
</feature>
<evidence type="ECO:0000259" key="11">
    <source>
        <dbReference type="Pfam" id="PF05193"/>
    </source>
</evidence>
<comment type="caution">
    <text evidence="12">The sequence shown here is derived from an EMBL/GenBank/DDBJ whole genome shotgun (WGS) entry which is preliminary data.</text>
</comment>
<feature type="domain" description="Peptidase M16 C-terminal" evidence="11">
    <location>
        <begin position="223"/>
        <end position="401"/>
    </location>
</feature>
<feature type="signal peptide" evidence="9">
    <location>
        <begin position="1"/>
        <end position="18"/>
    </location>
</feature>
<feature type="domain" description="Peptidase M16 C-terminal" evidence="11">
    <location>
        <begin position="698"/>
        <end position="877"/>
    </location>
</feature>
<comment type="cofactor">
    <cofactor evidence="1">
        <name>Zn(2+)</name>
        <dbReference type="ChEBI" id="CHEBI:29105"/>
    </cofactor>
</comment>
<evidence type="ECO:0000256" key="4">
    <source>
        <dbReference type="ARBA" id="ARBA00022723"/>
    </source>
</evidence>
<evidence type="ECO:0000256" key="8">
    <source>
        <dbReference type="RuleBase" id="RU004447"/>
    </source>
</evidence>
<dbReference type="SUPFAM" id="SSF63411">
    <property type="entry name" value="LuxS/MPP-like metallohydrolase"/>
    <property type="match status" value="3"/>
</dbReference>
<dbReference type="InterPro" id="IPR007863">
    <property type="entry name" value="Peptidase_M16_C"/>
</dbReference>
<keyword evidence="6" id="KW-0862">Zinc</keyword>
<accession>A0ABV6PE60</accession>
<evidence type="ECO:0000256" key="2">
    <source>
        <dbReference type="ARBA" id="ARBA00007261"/>
    </source>
</evidence>
<comment type="similarity">
    <text evidence="2 8">Belongs to the peptidase M16 family.</text>
</comment>